<keyword evidence="20" id="KW-1185">Reference proteome</keyword>
<sequence>MQLSSVLLTAAGLLVPVYSSAIISIGRRFEGLNVSLSSIGHSKVQVSVTNTGSSEISVLKANTLFDSYPTKKFIVYKEGSRKEVSFEGVHLRRSPSDLTIDDLQLIGPGQTIDKKFDLAETLNLSESGTYIVSTDGVFPVIDPKSPSIAGVIPYKSNELKIKVDGKQVSSILSTRAKIYNHFTRRSDFNNGNCTDHQKAVIASALKRASSIAGEASNVALSGDVRVFQQYFRTTDPSIRQHVSDRFRAISNEACSAEGGLVKYQCDDGMEVCRPGTVAYALSRSNVVVNCPIYYSVAAVSQACDAGDQALTVIHELSHIDAVYYPATTDLAYGEGASMALSADMAVRNADSYTFYANAVRQNCTPS</sequence>
<dbReference type="AlphaFoldDB" id="A0A1J9Q068"/>
<dbReference type="GO" id="GO:0006508">
    <property type="term" value="P:proteolysis"/>
    <property type="evidence" value="ECO:0007669"/>
    <property type="project" value="UniProtKB-KW"/>
</dbReference>
<dbReference type="PANTHER" id="PTHR37016">
    <property type="match status" value="1"/>
</dbReference>
<dbReference type="CDD" id="cd11008">
    <property type="entry name" value="M35_deuterolysin_like"/>
    <property type="match status" value="1"/>
</dbReference>
<dbReference type="InterPro" id="IPR024079">
    <property type="entry name" value="MetalloPept_cat_dom_sf"/>
</dbReference>
<evidence type="ECO:0000256" key="7">
    <source>
        <dbReference type="ARBA" id="ARBA00022723"/>
    </source>
</evidence>
<comment type="caution">
    <text evidence="19">The sequence shown here is derived from an EMBL/GenBank/DDBJ whole genome shotgun (WGS) entry which is preliminary data.</text>
</comment>
<evidence type="ECO:0000259" key="18">
    <source>
        <dbReference type="SMART" id="SM01351"/>
    </source>
</evidence>
<evidence type="ECO:0000256" key="17">
    <source>
        <dbReference type="RuleBase" id="RU361126"/>
    </source>
</evidence>
<evidence type="ECO:0000256" key="6">
    <source>
        <dbReference type="ARBA" id="ARBA00022685"/>
    </source>
</evidence>
<protein>
    <recommendedName>
        <fullName evidence="17">Neutral protease 2</fullName>
        <ecNumber evidence="17">3.4.24.39</ecNumber>
    </recommendedName>
    <alternativeName>
        <fullName evidence="17">Deuterolysin</fullName>
    </alternativeName>
</protein>
<dbReference type="Gene3D" id="3.40.390.10">
    <property type="entry name" value="Collagenase (Catalytic Domain)"/>
    <property type="match status" value="1"/>
</dbReference>
<evidence type="ECO:0000256" key="12">
    <source>
        <dbReference type="ARBA" id="ARBA00023145"/>
    </source>
</evidence>
<comment type="subcellular location">
    <subcellularLocation>
        <location evidence="2 17">Secreted</location>
    </subcellularLocation>
</comment>
<comment type="function">
    <text evidence="14 17">Secreted metalloproteinase that allows assimilation of proteinaceous substrates. Shows high activities on basic nuclear substrates such as histone and protamine.</text>
</comment>
<dbReference type="SMART" id="SM01351">
    <property type="entry name" value="Aspzincin_M35"/>
    <property type="match status" value="1"/>
</dbReference>
<keyword evidence="12" id="KW-0865">Zymogen</keyword>
<feature type="binding site" evidence="16">
    <location>
        <position position="329"/>
    </location>
    <ligand>
        <name>Zn(2+)</name>
        <dbReference type="ChEBI" id="CHEBI:29105"/>
        <note>catalytic</note>
    </ligand>
</feature>
<feature type="active site" evidence="15">
    <location>
        <position position="315"/>
    </location>
</feature>
<keyword evidence="5 17" id="KW-0645">Protease</keyword>
<dbReference type="GO" id="GO:0046872">
    <property type="term" value="F:metal ion binding"/>
    <property type="evidence" value="ECO:0007669"/>
    <property type="project" value="UniProtKB-KW"/>
</dbReference>
<feature type="domain" description="Lysine-specific metallo-endopeptidase" evidence="18">
    <location>
        <begin position="203"/>
        <end position="357"/>
    </location>
</feature>
<dbReference type="VEuPathDB" id="FungiDB:ACJ73_09190"/>
<dbReference type="Proteomes" id="UP000242791">
    <property type="component" value="Unassembled WGS sequence"/>
</dbReference>
<feature type="chain" id="PRO_5011834147" description="Neutral protease 2" evidence="17">
    <location>
        <begin position="20"/>
        <end position="366"/>
    </location>
</feature>
<dbReference type="InterPro" id="IPR001384">
    <property type="entry name" value="Peptidase_M35"/>
</dbReference>
<dbReference type="GO" id="GO:0004222">
    <property type="term" value="F:metalloendopeptidase activity"/>
    <property type="evidence" value="ECO:0007669"/>
    <property type="project" value="InterPro"/>
</dbReference>
<evidence type="ECO:0000313" key="20">
    <source>
        <dbReference type="Proteomes" id="UP000242791"/>
    </source>
</evidence>
<evidence type="ECO:0000256" key="3">
    <source>
        <dbReference type="ARBA" id="ARBA00010279"/>
    </source>
</evidence>
<keyword evidence="7 16" id="KW-0479">Metal-binding</keyword>
<keyword evidence="11 17" id="KW-0482">Metalloprotease</keyword>
<evidence type="ECO:0000256" key="11">
    <source>
        <dbReference type="ARBA" id="ARBA00023049"/>
    </source>
</evidence>
<evidence type="ECO:0000313" key="19">
    <source>
        <dbReference type="EMBL" id="OJD13555.1"/>
    </source>
</evidence>
<dbReference type="SUPFAM" id="SSF55486">
    <property type="entry name" value="Metalloproteases ('zincins'), catalytic domain"/>
    <property type="match status" value="1"/>
</dbReference>
<evidence type="ECO:0000256" key="9">
    <source>
        <dbReference type="ARBA" id="ARBA00022801"/>
    </source>
</evidence>
<organism evidence="19 20">
    <name type="scientific">Blastomyces percursus</name>
    <dbReference type="NCBI Taxonomy" id="1658174"/>
    <lineage>
        <taxon>Eukaryota</taxon>
        <taxon>Fungi</taxon>
        <taxon>Dikarya</taxon>
        <taxon>Ascomycota</taxon>
        <taxon>Pezizomycotina</taxon>
        <taxon>Eurotiomycetes</taxon>
        <taxon>Eurotiomycetidae</taxon>
        <taxon>Onygenales</taxon>
        <taxon>Ajellomycetaceae</taxon>
        <taxon>Blastomyces</taxon>
    </lineage>
</organism>
<evidence type="ECO:0000256" key="2">
    <source>
        <dbReference type="ARBA" id="ARBA00004613"/>
    </source>
</evidence>
<keyword evidence="9 17" id="KW-0378">Hydrolase</keyword>
<comment type="catalytic activity">
    <reaction evidence="1 17">
        <text>Preferential cleavage of bonds with hydrophobic residues in P1'. Also 3-Asn-|-Gln-4 and 8-Gly-|-Ser-9 bonds in insulin B chain.</text>
        <dbReference type="EC" id="3.4.24.39"/>
    </reaction>
</comment>
<evidence type="ECO:0000256" key="15">
    <source>
        <dbReference type="PIRSR" id="PIRSR601384-1"/>
    </source>
</evidence>
<dbReference type="InterPro" id="IPR050414">
    <property type="entry name" value="Fungal_M35_metalloproteases"/>
</dbReference>
<proteinExistence type="inferred from homology"/>
<keyword evidence="8 17" id="KW-0732">Signal</keyword>
<keyword evidence="10 16" id="KW-0862">Zinc</keyword>
<gene>
    <name evidence="19" type="ORF">ACJ73_09190</name>
</gene>
<feature type="binding site" evidence="16">
    <location>
        <position position="318"/>
    </location>
    <ligand>
        <name>Zn(2+)</name>
        <dbReference type="ChEBI" id="CHEBI:29105"/>
        <note>catalytic</note>
    </ligand>
</feature>
<evidence type="ECO:0000256" key="8">
    <source>
        <dbReference type="ARBA" id="ARBA00022729"/>
    </source>
</evidence>
<dbReference type="GO" id="GO:0005576">
    <property type="term" value="C:extracellular region"/>
    <property type="evidence" value="ECO:0007669"/>
    <property type="project" value="UniProtKB-SubCell"/>
</dbReference>
<dbReference type="EC" id="3.4.24.39" evidence="17"/>
<keyword evidence="6 17" id="KW-0165">Cleavage on pair of basic residues</keyword>
<dbReference type="PRINTS" id="PR00768">
    <property type="entry name" value="DEUTEROLYSIN"/>
</dbReference>
<comment type="cofactor">
    <cofactor evidence="16 17">
        <name>Zn(2+)</name>
        <dbReference type="ChEBI" id="CHEBI:29105"/>
    </cofactor>
    <text evidence="16 17">Binds 1 zinc ion per subunit.</text>
</comment>
<keyword evidence="4 17" id="KW-0964">Secreted</keyword>
<dbReference type="OrthoDB" id="412874at2759"/>
<dbReference type="Pfam" id="PF02102">
    <property type="entry name" value="Peptidase_M35"/>
    <property type="match status" value="1"/>
</dbReference>
<keyword evidence="13" id="KW-1015">Disulfide bond</keyword>
<name>A0A1J9Q068_9EURO</name>
<dbReference type="STRING" id="1658174.A0A1J9Q068"/>
<feature type="binding site" evidence="16">
    <location>
        <position position="314"/>
    </location>
    <ligand>
        <name>Zn(2+)</name>
        <dbReference type="ChEBI" id="CHEBI:29105"/>
        <note>catalytic</note>
    </ligand>
</feature>
<dbReference type="EMBL" id="LGTZ01002468">
    <property type="protein sequence ID" value="OJD13555.1"/>
    <property type="molecule type" value="Genomic_DNA"/>
</dbReference>
<reference evidence="19 20" key="1">
    <citation type="submission" date="2015-08" db="EMBL/GenBank/DDBJ databases">
        <title>Emmonsia species relationships and genome sequence.</title>
        <authorList>
            <person name="Cuomo C.A."/>
            <person name="Schwartz I.S."/>
            <person name="Kenyon C."/>
            <person name="De Hoog G.S."/>
            <person name="Govender N.P."/>
            <person name="Botha A."/>
            <person name="Moreno L."/>
            <person name="De Vries M."/>
            <person name="Munoz J.F."/>
            <person name="Stielow J.B."/>
        </authorList>
    </citation>
    <scope>NUCLEOTIDE SEQUENCE [LARGE SCALE GENOMIC DNA]</scope>
    <source>
        <strain evidence="19 20">EI222</strain>
    </source>
</reference>
<evidence type="ECO:0000256" key="14">
    <source>
        <dbReference type="ARBA" id="ARBA00049968"/>
    </source>
</evidence>
<accession>A0A1J9Q068</accession>
<comment type="similarity">
    <text evidence="3 17">Belongs to the peptidase M35 family.</text>
</comment>
<evidence type="ECO:0000256" key="4">
    <source>
        <dbReference type="ARBA" id="ARBA00022525"/>
    </source>
</evidence>
<dbReference type="Gene3D" id="2.60.40.2970">
    <property type="match status" value="1"/>
</dbReference>
<evidence type="ECO:0000256" key="1">
    <source>
        <dbReference type="ARBA" id="ARBA00001187"/>
    </source>
</evidence>
<dbReference type="PANTHER" id="PTHR37016:SF7">
    <property type="entry name" value="NEUTRAL PROTEASE 2"/>
    <property type="match status" value="1"/>
</dbReference>
<evidence type="ECO:0000256" key="16">
    <source>
        <dbReference type="PIRSR" id="PIRSR601384-2"/>
    </source>
</evidence>
<feature type="signal peptide" evidence="17">
    <location>
        <begin position="1"/>
        <end position="19"/>
    </location>
</feature>
<dbReference type="InterPro" id="IPR029463">
    <property type="entry name" value="Lys_MEP"/>
</dbReference>
<evidence type="ECO:0000256" key="10">
    <source>
        <dbReference type="ARBA" id="ARBA00022833"/>
    </source>
</evidence>
<evidence type="ECO:0000256" key="5">
    <source>
        <dbReference type="ARBA" id="ARBA00022670"/>
    </source>
</evidence>
<evidence type="ECO:0000256" key="13">
    <source>
        <dbReference type="ARBA" id="ARBA00023157"/>
    </source>
</evidence>